<name>A0A7J9HY58_9ROSI</name>
<gene>
    <name evidence="3" type="ORF">Gohar_020383</name>
</gene>
<evidence type="ECO:0000256" key="1">
    <source>
        <dbReference type="SAM" id="MobiDB-lite"/>
    </source>
</evidence>
<dbReference type="EMBL" id="JABFAD010000012">
    <property type="protein sequence ID" value="MBA0814558.1"/>
    <property type="molecule type" value="Genomic_DNA"/>
</dbReference>
<organism evidence="3 4">
    <name type="scientific">Gossypium harknessii</name>
    <dbReference type="NCBI Taxonomy" id="34285"/>
    <lineage>
        <taxon>Eukaryota</taxon>
        <taxon>Viridiplantae</taxon>
        <taxon>Streptophyta</taxon>
        <taxon>Embryophyta</taxon>
        <taxon>Tracheophyta</taxon>
        <taxon>Spermatophyta</taxon>
        <taxon>Magnoliopsida</taxon>
        <taxon>eudicotyledons</taxon>
        <taxon>Gunneridae</taxon>
        <taxon>Pentapetalae</taxon>
        <taxon>rosids</taxon>
        <taxon>malvids</taxon>
        <taxon>Malvales</taxon>
        <taxon>Malvaceae</taxon>
        <taxon>Malvoideae</taxon>
        <taxon>Gossypium</taxon>
    </lineage>
</organism>
<dbReference type="GO" id="GO:0004523">
    <property type="term" value="F:RNA-DNA hybrid ribonuclease activity"/>
    <property type="evidence" value="ECO:0007669"/>
    <property type="project" value="InterPro"/>
</dbReference>
<accession>A0A7J9HY58</accession>
<dbReference type="InterPro" id="IPR002156">
    <property type="entry name" value="RNaseH_domain"/>
</dbReference>
<comment type="caution">
    <text evidence="3">The sequence shown here is derived from an EMBL/GenBank/DDBJ whole genome shotgun (WGS) entry which is preliminary data.</text>
</comment>
<evidence type="ECO:0000313" key="3">
    <source>
        <dbReference type="EMBL" id="MBA0814558.1"/>
    </source>
</evidence>
<dbReference type="OrthoDB" id="10443208at2759"/>
<reference evidence="3 4" key="1">
    <citation type="journal article" date="2019" name="Genome Biol. Evol.">
        <title>Insights into the evolution of the New World diploid cottons (Gossypium, subgenus Houzingenia) based on genome sequencing.</title>
        <authorList>
            <person name="Grover C.E."/>
            <person name="Arick M.A. 2nd"/>
            <person name="Thrash A."/>
            <person name="Conover J.L."/>
            <person name="Sanders W.S."/>
            <person name="Peterson D.G."/>
            <person name="Frelichowski J.E."/>
            <person name="Scheffler J.A."/>
            <person name="Scheffler B.E."/>
            <person name="Wendel J.F."/>
        </authorList>
    </citation>
    <scope>NUCLEOTIDE SEQUENCE [LARGE SCALE GENOMIC DNA]</scope>
    <source>
        <strain evidence="3">0</strain>
        <tissue evidence="3">Leaf</tissue>
    </source>
</reference>
<feature type="region of interest" description="Disordered" evidence="1">
    <location>
        <begin position="1"/>
        <end position="22"/>
    </location>
</feature>
<dbReference type="AlphaFoldDB" id="A0A7J9HY58"/>
<proteinExistence type="predicted"/>
<dbReference type="Proteomes" id="UP000593560">
    <property type="component" value="Unassembled WGS sequence"/>
</dbReference>
<evidence type="ECO:0000313" key="4">
    <source>
        <dbReference type="Proteomes" id="UP000593560"/>
    </source>
</evidence>
<feature type="compositionally biased region" description="Low complexity" evidence="1">
    <location>
        <begin position="10"/>
        <end position="22"/>
    </location>
</feature>
<feature type="domain" description="RNase H type-1" evidence="2">
    <location>
        <begin position="37"/>
        <end position="74"/>
    </location>
</feature>
<dbReference type="Pfam" id="PF13456">
    <property type="entry name" value="RVT_3"/>
    <property type="match status" value="1"/>
</dbReference>
<protein>
    <recommendedName>
        <fullName evidence="2">RNase H type-1 domain-containing protein</fullName>
    </recommendedName>
</protein>
<sequence length="80" mass="9581">MCDSNRNSDGFIRNNNRRGGAFNNNKKCQNYVMDKLEIVVYIRNIYLIAEHFRWVHFKHIKKEANRLAHTIATESLKREE</sequence>
<dbReference type="GO" id="GO:0003676">
    <property type="term" value="F:nucleic acid binding"/>
    <property type="evidence" value="ECO:0007669"/>
    <property type="project" value="InterPro"/>
</dbReference>
<keyword evidence="4" id="KW-1185">Reference proteome</keyword>
<evidence type="ECO:0000259" key="2">
    <source>
        <dbReference type="Pfam" id="PF13456"/>
    </source>
</evidence>